<evidence type="ECO:0000313" key="2">
    <source>
        <dbReference type="EMBL" id="OIQ78666.1"/>
    </source>
</evidence>
<dbReference type="EC" id="3.5.3.6" evidence="2"/>
<dbReference type="PANTHER" id="PTHR47271">
    <property type="entry name" value="ARGININE DEIMINASE"/>
    <property type="match status" value="1"/>
</dbReference>
<name>A0A1J5Q643_9ZZZZ</name>
<protein>
    <submittedName>
        <fullName evidence="2">Arginine deiminase</fullName>
        <ecNumber evidence="2">3.5.3.6</ecNumber>
    </submittedName>
</protein>
<accession>A0A1J5Q643</accession>
<dbReference type="GO" id="GO:0016990">
    <property type="term" value="F:arginine deiminase activity"/>
    <property type="evidence" value="ECO:0007669"/>
    <property type="project" value="UniProtKB-EC"/>
</dbReference>
<dbReference type="SUPFAM" id="SSF55909">
    <property type="entry name" value="Pentein"/>
    <property type="match status" value="1"/>
</dbReference>
<evidence type="ECO:0000256" key="1">
    <source>
        <dbReference type="SAM" id="MobiDB-lite"/>
    </source>
</evidence>
<dbReference type="AlphaFoldDB" id="A0A1J5Q643"/>
<dbReference type="Gene3D" id="3.75.10.10">
    <property type="entry name" value="L-arginine/glycine Amidinotransferase, Chain A"/>
    <property type="match status" value="1"/>
</dbReference>
<dbReference type="EMBL" id="MLJW01001359">
    <property type="protein sequence ID" value="OIQ78666.1"/>
    <property type="molecule type" value="Genomic_DNA"/>
</dbReference>
<comment type="caution">
    <text evidence="2">The sequence shown here is derived from an EMBL/GenBank/DDBJ whole genome shotgun (WGS) entry which is preliminary data.</text>
</comment>
<dbReference type="Pfam" id="PF19420">
    <property type="entry name" value="DDAH_eukar"/>
    <property type="match status" value="1"/>
</dbReference>
<organism evidence="2">
    <name type="scientific">mine drainage metagenome</name>
    <dbReference type="NCBI Taxonomy" id="410659"/>
    <lineage>
        <taxon>unclassified sequences</taxon>
        <taxon>metagenomes</taxon>
        <taxon>ecological metagenomes</taxon>
    </lineage>
</organism>
<feature type="region of interest" description="Disordered" evidence="1">
    <location>
        <begin position="296"/>
        <end position="322"/>
    </location>
</feature>
<feature type="region of interest" description="Disordered" evidence="1">
    <location>
        <begin position="1"/>
        <end position="23"/>
    </location>
</feature>
<gene>
    <name evidence="2" type="primary">arcA_2</name>
    <name evidence="2" type="ORF">GALL_396270</name>
</gene>
<reference evidence="2" key="1">
    <citation type="submission" date="2016-10" db="EMBL/GenBank/DDBJ databases">
        <title>Sequence of Gallionella enrichment culture.</title>
        <authorList>
            <person name="Poehlein A."/>
            <person name="Muehling M."/>
            <person name="Daniel R."/>
        </authorList>
    </citation>
    <scope>NUCLEOTIDE SEQUENCE</scope>
</reference>
<dbReference type="NCBIfam" id="NF045659">
    <property type="entry name" value="DiMArgaseDdahMtb"/>
    <property type="match status" value="1"/>
</dbReference>
<sequence length="322" mass="34486">MAPSEDDPGTGRRAHRRSEPPVRTATARHYLMCRPEHFTVSYEINPWMDANLPTDRDLAVAQWQGLHDLYVSLGHTVELIDPIPDLPDMVFAANGATVLDGVVHSAHFHHEERRGEGPAYLRWFEEHGYTTHVATEVNEGQGDILLVGGLLLAGTGFRTTLAAHAELQEVLGRAVVSLSLVDPHFYHLDTALTVLDGSEERAEIAYFPAAFSPGSQRVLRRLFPDALTVGADDARALGLNAVSDGLHVVVSPQAVTYQAQLRERGFEPLPVDTSELLKGGGGAKCCTLELCTTSPGAAMGPRTGASGGSDGPDAASRKDAAA</sequence>
<dbReference type="PANTHER" id="PTHR47271:SF2">
    <property type="entry name" value="ARGININE DEIMINASE"/>
    <property type="match status" value="1"/>
</dbReference>
<keyword evidence="2" id="KW-0378">Hydrolase</keyword>
<proteinExistence type="predicted"/>
<dbReference type="GO" id="GO:0019546">
    <property type="term" value="P:L-arginine deiminase pathway"/>
    <property type="evidence" value="ECO:0007669"/>
    <property type="project" value="TreeGrafter"/>
</dbReference>